<protein>
    <submittedName>
        <fullName evidence="1">Uncharacterized protein</fullName>
    </submittedName>
</protein>
<evidence type="ECO:0000313" key="2">
    <source>
        <dbReference type="Proteomes" id="UP001152320"/>
    </source>
</evidence>
<gene>
    <name evidence="1" type="ORF">HOLleu_06078</name>
</gene>
<organism evidence="1 2">
    <name type="scientific">Holothuria leucospilota</name>
    <name type="common">Black long sea cucumber</name>
    <name type="synonym">Mertensiothuria leucospilota</name>
    <dbReference type="NCBI Taxonomy" id="206669"/>
    <lineage>
        <taxon>Eukaryota</taxon>
        <taxon>Metazoa</taxon>
        <taxon>Echinodermata</taxon>
        <taxon>Eleutherozoa</taxon>
        <taxon>Echinozoa</taxon>
        <taxon>Holothuroidea</taxon>
        <taxon>Aspidochirotacea</taxon>
        <taxon>Aspidochirotida</taxon>
        <taxon>Holothuriidae</taxon>
        <taxon>Holothuria</taxon>
    </lineage>
</organism>
<accession>A0A9Q1HEX5</accession>
<evidence type="ECO:0000313" key="1">
    <source>
        <dbReference type="EMBL" id="KAJ8047157.1"/>
    </source>
</evidence>
<name>A0A9Q1HEX5_HOLLE</name>
<comment type="caution">
    <text evidence="1">The sequence shown here is derived from an EMBL/GenBank/DDBJ whole genome shotgun (WGS) entry which is preliminary data.</text>
</comment>
<keyword evidence="2" id="KW-1185">Reference proteome</keyword>
<dbReference type="Proteomes" id="UP001152320">
    <property type="component" value="Chromosome 2"/>
</dbReference>
<dbReference type="EMBL" id="JAIZAY010000002">
    <property type="protein sequence ID" value="KAJ8047157.1"/>
    <property type="molecule type" value="Genomic_DNA"/>
</dbReference>
<dbReference type="AlphaFoldDB" id="A0A9Q1HEX5"/>
<proteinExistence type="predicted"/>
<reference evidence="1" key="1">
    <citation type="submission" date="2021-10" db="EMBL/GenBank/DDBJ databases">
        <title>Tropical sea cucumber genome reveals ecological adaptation and Cuvierian tubules defense mechanism.</title>
        <authorList>
            <person name="Chen T."/>
        </authorList>
    </citation>
    <scope>NUCLEOTIDE SEQUENCE</scope>
    <source>
        <strain evidence="1">Nanhai2018</strain>
        <tissue evidence="1">Muscle</tissue>
    </source>
</reference>
<sequence length="88" mass="10042">MQNVRQLLRKAKHLRVGRQILVDIQQNECSIIKASYKSFGTSTCFYSDEPEAERFDELISEDDSDSSCGSRTGIEDFTSSVNKERQAF</sequence>